<dbReference type="HOGENOM" id="CLU_200157_0_0_2"/>
<dbReference type="Pfam" id="PF21838">
    <property type="entry name" value="DUF6897"/>
    <property type="match status" value="1"/>
</dbReference>
<dbReference type="EMBL" id="CP009509">
    <property type="protein sequence ID" value="AKB39393.1"/>
    <property type="molecule type" value="Genomic_DNA"/>
</dbReference>
<evidence type="ECO:0000313" key="2">
    <source>
        <dbReference type="Proteomes" id="UP000033058"/>
    </source>
</evidence>
<protein>
    <submittedName>
        <fullName evidence="1">Uncharacterized protein</fullName>
    </submittedName>
</protein>
<dbReference type="Proteomes" id="UP000033058">
    <property type="component" value="Chromosome"/>
</dbReference>
<name>A0A0E3PUW6_METMZ</name>
<dbReference type="InterPro" id="IPR054192">
    <property type="entry name" value="DUF6897"/>
</dbReference>
<proteinExistence type="predicted"/>
<accession>A0A0E3PUW6</accession>
<organism evidence="1 2">
    <name type="scientific">Methanosarcina mazei WWM610</name>
    <dbReference type="NCBI Taxonomy" id="1434117"/>
    <lineage>
        <taxon>Archaea</taxon>
        <taxon>Methanobacteriati</taxon>
        <taxon>Methanobacteriota</taxon>
        <taxon>Stenosarchaea group</taxon>
        <taxon>Methanomicrobia</taxon>
        <taxon>Methanosarcinales</taxon>
        <taxon>Methanosarcinaceae</taxon>
        <taxon>Methanosarcina</taxon>
    </lineage>
</organism>
<dbReference type="NCBIfam" id="NF041655">
    <property type="entry name" value="MM0924_fam"/>
    <property type="match status" value="1"/>
</dbReference>
<dbReference type="AlphaFoldDB" id="A0A0E3PUW6"/>
<evidence type="ECO:0000313" key="1">
    <source>
        <dbReference type="EMBL" id="AKB39393.1"/>
    </source>
</evidence>
<gene>
    <name evidence="1" type="ORF">MSMAW_0402</name>
</gene>
<sequence>MEHYFDEVLDVYCGGSDVFNGKVKACADNVLTLDKNGKFTHIAIDKIIAVWRA</sequence>
<dbReference type="PATRIC" id="fig|1434117.4.peg.493"/>
<reference evidence="1 2" key="1">
    <citation type="submission" date="2014-07" db="EMBL/GenBank/DDBJ databases">
        <title>Methanogenic archaea and the global carbon cycle.</title>
        <authorList>
            <person name="Henriksen J.R."/>
            <person name="Luke J."/>
            <person name="Reinhart S."/>
            <person name="Benedict M.N."/>
            <person name="Youngblut N.D."/>
            <person name="Metcalf M.E."/>
            <person name="Whitaker R.J."/>
            <person name="Metcalf W.W."/>
        </authorList>
    </citation>
    <scope>NUCLEOTIDE SEQUENCE [LARGE SCALE GENOMIC DNA]</scope>
    <source>
        <strain evidence="1 2">WWM610</strain>
    </source>
</reference>
<dbReference type="InterPro" id="IPR048163">
    <property type="entry name" value="MM0924_fam"/>
</dbReference>